<organism evidence="5 6">
    <name type="scientific">Persicirhabdus sediminis</name>
    <dbReference type="NCBI Taxonomy" id="454144"/>
    <lineage>
        <taxon>Bacteria</taxon>
        <taxon>Pseudomonadati</taxon>
        <taxon>Verrucomicrobiota</taxon>
        <taxon>Verrucomicrobiia</taxon>
        <taxon>Verrucomicrobiales</taxon>
        <taxon>Verrucomicrobiaceae</taxon>
        <taxon>Persicirhabdus</taxon>
    </lineage>
</organism>
<dbReference type="PANTHER" id="PTHR43023">
    <property type="entry name" value="PROTEIN TRIGALACTOSYLDIACYLGLYCEROL 3, CHLOROPLASTIC"/>
    <property type="match status" value="1"/>
</dbReference>
<keyword evidence="3 5" id="KW-0067">ATP-binding</keyword>
<dbReference type="PANTHER" id="PTHR43023:SF6">
    <property type="entry name" value="INTERMEMBRANE PHOSPHOLIPID TRANSPORT SYSTEM ATP-BINDING PROTEIN MLAF"/>
    <property type="match status" value="1"/>
</dbReference>
<dbReference type="InterPro" id="IPR003439">
    <property type="entry name" value="ABC_transporter-like_ATP-bd"/>
</dbReference>
<dbReference type="RefSeq" id="WP_200312511.1">
    <property type="nucleotide sequence ID" value="NZ_JAENIM010000045.1"/>
</dbReference>
<dbReference type="InterPro" id="IPR017871">
    <property type="entry name" value="ABC_transporter-like_CS"/>
</dbReference>
<dbReference type="Proteomes" id="UP000624703">
    <property type="component" value="Unassembled WGS sequence"/>
</dbReference>
<dbReference type="EMBL" id="JAENIM010000045">
    <property type="protein sequence ID" value="MBK1792502.1"/>
    <property type="molecule type" value="Genomic_DNA"/>
</dbReference>
<evidence type="ECO:0000313" key="6">
    <source>
        <dbReference type="Proteomes" id="UP000624703"/>
    </source>
</evidence>
<evidence type="ECO:0000313" key="5">
    <source>
        <dbReference type="EMBL" id="MBK1792502.1"/>
    </source>
</evidence>
<evidence type="ECO:0000259" key="4">
    <source>
        <dbReference type="PROSITE" id="PS50893"/>
    </source>
</evidence>
<dbReference type="Gene3D" id="3.40.50.300">
    <property type="entry name" value="P-loop containing nucleotide triphosphate hydrolases"/>
    <property type="match status" value="1"/>
</dbReference>
<gene>
    <name evidence="5" type="ORF">JIN82_15160</name>
</gene>
<keyword evidence="2" id="KW-0547">Nucleotide-binding</keyword>
<dbReference type="SMART" id="SM00382">
    <property type="entry name" value="AAA"/>
    <property type="match status" value="1"/>
</dbReference>
<keyword evidence="6" id="KW-1185">Reference proteome</keyword>
<name>A0A8J7MGL1_9BACT</name>
<dbReference type="Pfam" id="PF00005">
    <property type="entry name" value="ABC_tran"/>
    <property type="match status" value="1"/>
</dbReference>
<accession>A0A8J7MGL1</accession>
<dbReference type="PROSITE" id="PS00211">
    <property type="entry name" value="ABC_TRANSPORTER_1"/>
    <property type="match status" value="1"/>
</dbReference>
<dbReference type="GO" id="GO:0005524">
    <property type="term" value="F:ATP binding"/>
    <property type="evidence" value="ECO:0007669"/>
    <property type="project" value="UniProtKB-KW"/>
</dbReference>
<dbReference type="PROSITE" id="PS50893">
    <property type="entry name" value="ABC_TRANSPORTER_2"/>
    <property type="match status" value="1"/>
</dbReference>
<dbReference type="GO" id="GO:0016887">
    <property type="term" value="F:ATP hydrolysis activity"/>
    <property type="evidence" value="ECO:0007669"/>
    <property type="project" value="InterPro"/>
</dbReference>
<protein>
    <submittedName>
        <fullName evidence="5">ATP-binding cassette domain-containing protein</fullName>
    </submittedName>
</protein>
<evidence type="ECO:0000256" key="2">
    <source>
        <dbReference type="ARBA" id="ARBA00022741"/>
    </source>
</evidence>
<reference evidence="5" key="1">
    <citation type="submission" date="2021-01" db="EMBL/GenBank/DDBJ databases">
        <title>Modified the classification status of verrucomicrobia.</title>
        <authorList>
            <person name="Feng X."/>
        </authorList>
    </citation>
    <scope>NUCLEOTIDE SEQUENCE</scope>
    <source>
        <strain evidence="5">_KCTC 22039</strain>
    </source>
</reference>
<dbReference type="SUPFAM" id="SSF52540">
    <property type="entry name" value="P-loop containing nucleoside triphosphate hydrolases"/>
    <property type="match status" value="1"/>
</dbReference>
<proteinExistence type="predicted"/>
<dbReference type="AlphaFoldDB" id="A0A8J7MGL1"/>
<keyword evidence="1" id="KW-0813">Transport</keyword>
<feature type="domain" description="ABC transporter" evidence="4">
    <location>
        <begin position="11"/>
        <end position="247"/>
    </location>
</feature>
<dbReference type="InterPro" id="IPR027417">
    <property type="entry name" value="P-loop_NTPase"/>
</dbReference>
<evidence type="ECO:0000256" key="1">
    <source>
        <dbReference type="ARBA" id="ARBA00022448"/>
    </source>
</evidence>
<evidence type="ECO:0000256" key="3">
    <source>
        <dbReference type="ARBA" id="ARBA00022840"/>
    </source>
</evidence>
<sequence length="263" mass="28910">MSGLEQKPVIIKVRDLHQRFGEHHVLKGVDLDVYQGETLVLLGTSGGGKSVLMKHMLGLMQPWKGTVEVDGVDISRMNERQLAAVRTKMGMLFQNGALFDSMSVGGNIAFAMQEAGVKDQDEMDRRVAEVLEIVNLGGQQEKMPSDLSGGMRKRVALARAIVTHPACVLYDEPHAGLDPVTADTIDHLIKCLQHTHKMTNVVVTHEMRSVFRIADRVVYMKKGEVYWQGTPAELEASEDAELKAFVTGDSGLGWDQEKSCPAG</sequence>
<dbReference type="InterPro" id="IPR003593">
    <property type="entry name" value="AAA+_ATPase"/>
</dbReference>
<comment type="caution">
    <text evidence="5">The sequence shown here is derived from an EMBL/GenBank/DDBJ whole genome shotgun (WGS) entry which is preliminary data.</text>
</comment>